<feature type="transmembrane region" description="Helical" evidence="10">
    <location>
        <begin position="645"/>
        <end position="667"/>
    </location>
</feature>
<evidence type="ECO:0000256" key="9">
    <source>
        <dbReference type="SAM" id="MobiDB-lite"/>
    </source>
</evidence>
<dbReference type="Pfam" id="PF00403">
    <property type="entry name" value="HMA"/>
    <property type="match status" value="2"/>
</dbReference>
<dbReference type="PANTHER" id="PTHR22601">
    <property type="entry name" value="ISP4 LIKE PROTEIN"/>
    <property type="match status" value="1"/>
</dbReference>
<keyword evidence="13" id="KW-1185">Reference proteome</keyword>
<feature type="transmembrane region" description="Helical" evidence="10">
    <location>
        <begin position="881"/>
        <end position="902"/>
    </location>
</feature>
<evidence type="ECO:0000256" key="2">
    <source>
        <dbReference type="ARBA" id="ARBA00005484"/>
    </source>
</evidence>
<evidence type="ECO:0000256" key="1">
    <source>
        <dbReference type="ARBA" id="ARBA00004141"/>
    </source>
</evidence>
<keyword evidence="7 10" id="KW-1133">Transmembrane helix</keyword>
<dbReference type="EnsemblPlants" id="AUR62021819-RA">
    <property type="protein sequence ID" value="AUR62021819-RA:cds"/>
    <property type="gene ID" value="AUR62021819"/>
</dbReference>
<keyword evidence="6" id="KW-0653">Protein transport</keyword>
<feature type="region of interest" description="Disordered" evidence="9">
    <location>
        <begin position="1"/>
        <end position="56"/>
    </location>
</feature>
<evidence type="ECO:0000256" key="6">
    <source>
        <dbReference type="ARBA" id="ARBA00022927"/>
    </source>
</evidence>
<proteinExistence type="inferred from homology"/>
<feature type="transmembrane region" description="Helical" evidence="10">
    <location>
        <begin position="731"/>
        <end position="753"/>
    </location>
</feature>
<evidence type="ECO:0000256" key="3">
    <source>
        <dbReference type="ARBA" id="ARBA00022448"/>
    </source>
</evidence>
<keyword evidence="8 10" id="KW-0472">Membrane</keyword>
<evidence type="ECO:0000313" key="13">
    <source>
        <dbReference type="Proteomes" id="UP000596660"/>
    </source>
</evidence>
<dbReference type="Pfam" id="PF03169">
    <property type="entry name" value="OPT"/>
    <property type="match status" value="1"/>
</dbReference>
<evidence type="ECO:0000256" key="8">
    <source>
        <dbReference type="ARBA" id="ARBA00023136"/>
    </source>
</evidence>
<feature type="transmembrane region" description="Helical" evidence="10">
    <location>
        <begin position="352"/>
        <end position="373"/>
    </location>
</feature>
<dbReference type="GO" id="GO:0016020">
    <property type="term" value="C:membrane"/>
    <property type="evidence" value="ECO:0007669"/>
    <property type="project" value="UniProtKB-SubCell"/>
</dbReference>
<evidence type="ECO:0000256" key="7">
    <source>
        <dbReference type="ARBA" id="ARBA00022989"/>
    </source>
</evidence>
<dbReference type="InterPro" id="IPR006121">
    <property type="entry name" value="HMA_dom"/>
</dbReference>
<dbReference type="GO" id="GO:0046872">
    <property type="term" value="F:metal ion binding"/>
    <property type="evidence" value="ECO:0007669"/>
    <property type="project" value="InterPro"/>
</dbReference>
<dbReference type="PROSITE" id="PS50846">
    <property type="entry name" value="HMA_2"/>
    <property type="match status" value="2"/>
</dbReference>
<feature type="compositionally biased region" description="Basic and acidic residues" evidence="9">
    <location>
        <begin position="45"/>
        <end position="56"/>
    </location>
</feature>
<feature type="transmembrane region" description="Helical" evidence="10">
    <location>
        <begin position="852"/>
        <end position="869"/>
    </location>
</feature>
<feature type="transmembrane region" description="Helical" evidence="10">
    <location>
        <begin position="804"/>
        <end position="821"/>
    </location>
</feature>
<dbReference type="CDD" id="cd00371">
    <property type="entry name" value="HMA"/>
    <property type="match status" value="2"/>
</dbReference>
<dbReference type="NCBIfam" id="TIGR00727">
    <property type="entry name" value="ISP4_OPT"/>
    <property type="match status" value="1"/>
</dbReference>
<comment type="subcellular location">
    <subcellularLocation>
        <location evidence="1">Membrane</location>
        <topology evidence="1">Multi-pass membrane protein</topology>
    </subcellularLocation>
</comment>
<accession>A0A803M1I7</accession>
<dbReference type="InterPro" id="IPR036163">
    <property type="entry name" value="HMA_dom_sf"/>
</dbReference>
<comment type="similarity">
    <text evidence="2">Belongs to the oligopeptide OPT transporter (TC 2.A.67.1) family.</text>
</comment>
<evidence type="ECO:0000259" key="11">
    <source>
        <dbReference type="PROSITE" id="PS50846"/>
    </source>
</evidence>
<dbReference type="GO" id="GO:0015031">
    <property type="term" value="P:protein transport"/>
    <property type="evidence" value="ECO:0007669"/>
    <property type="project" value="UniProtKB-KW"/>
</dbReference>
<feature type="compositionally biased region" description="Basic and acidic residues" evidence="9">
    <location>
        <begin position="22"/>
        <end position="37"/>
    </location>
</feature>
<feature type="transmembrane region" description="Helical" evidence="10">
    <location>
        <begin position="413"/>
        <end position="433"/>
    </location>
</feature>
<dbReference type="SUPFAM" id="SSF55008">
    <property type="entry name" value="HMA, heavy metal-associated domain"/>
    <property type="match status" value="2"/>
</dbReference>
<feature type="domain" description="HMA" evidence="11">
    <location>
        <begin position="62"/>
        <end position="128"/>
    </location>
</feature>
<feature type="compositionally biased region" description="Basic and acidic residues" evidence="9">
    <location>
        <begin position="138"/>
        <end position="158"/>
    </location>
</feature>
<keyword evidence="4 10" id="KW-0812">Transmembrane</keyword>
<feature type="region of interest" description="Disordered" evidence="9">
    <location>
        <begin position="125"/>
        <end position="163"/>
    </location>
</feature>
<dbReference type="OMA" id="WISWVIV"/>
<evidence type="ECO:0000256" key="10">
    <source>
        <dbReference type="SAM" id="Phobius"/>
    </source>
</evidence>
<dbReference type="GO" id="GO:0035673">
    <property type="term" value="F:oligopeptide transmembrane transporter activity"/>
    <property type="evidence" value="ECO:0007669"/>
    <property type="project" value="InterPro"/>
</dbReference>
<evidence type="ECO:0000313" key="12">
    <source>
        <dbReference type="EnsemblPlants" id="AUR62021819-RA:cds"/>
    </source>
</evidence>
<reference evidence="12" key="1">
    <citation type="journal article" date="2017" name="Nature">
        <title>The genome of Chenopodium quinoa.</title>
        <authorList>
            <person name="Jarvis D.E."/>
            <person name="Ho Y.S."/>
            <person name="Lightfoot D.J."/>
            <person name="Schmoeckel S.M."/>
            <person name="Li B."/>
            <person name="Borm T.J.A."/>
            <person name="Ohyanagi H."/>
            <person name="Mineta K."/>
            <person name="Michell C.T."/>
            <person name="Saber N."/>
            <person name="Kharbatia N.M."/>
            <person name="Rupper R.R."/>
            <person name="Sharp A.R."/>
            <person name="Dally N."/>
            <person name="Boughton B.A."/>
            <person name="Woo Y.H."/>
            <person name="Gao G."/>
            <person name="Schijlen E.G.W.M."/>
            <person name="Guo X."/>
            <person name="Momin A.A."/>
            <person name="Negrao S."/>
            <person name="Al-Babili S."/>
            <person name="Gehring C."/>
            <person name="Roessner U."/>
            <person name="Jung C."/>
            <person name="Murphy K."/>
            <person name="Arold S.T."/>
            <person name="Gojobori T."/>
            <person name="van der Linden C.G."/>
            <person name="van Loo E.N."/>
            <person name="Jellen E.N."/>
            <person name="Maughan P.J."/>
            <person name="Tester M."/>
        </authorList>
    </citation>
    <scope>NUCLEOTIDE SEQUENCE [LARGE SCALE GENOMIC DNA]</scope>
    <source>
        <strain evidence="12">cv. PI 614886</strain>
    </source>
</reference>
<keyword evidence="3" id="KW-0813">Transport</keyword>
<dbReference type="Gene3D" id="3.30.70.100">
    <property type="match status" value="2"/>
</dbReference>
<feature type="transmembrane region" description="Helical" evidence="10">
    <location>
        <begin position="490"/>
        <end position="510"/>
    </location>
</feature>
<feature type="domain" description="HMA" evidence="11">
    <location>
        <begin position="165"/>
        <end position="229"/>
    </location>
</feature>
<dbReference type="AlphaFoldDB" id="A0A803M1I7"/>
<reference evidence="12" key="2">
    <citation type="submission" date="2021-03" db="UniProtKB">
        <authorList>
            <consortium name="EnsemblPlants"/>
        </authorList>
    </citation>
    <scope>IDENTIFICATION</scope>
</reference>
<keyword evidence="5" id="KW-0571">Peptide transport</keyword>
<dbReference type="NCBIfam" id="TIGR00728">
    <property type="entry name" value="OPT_sfam"/>
    <property type="match status" value="1"/>
</dbReference>
<dbReference type="Proteomes" id="UP000596660">
    <property type="component" value="Unplaced"/>
</dbReference>
<evidence type="ECO:0000256" key="4">
    <source>
        <dbReference type="ARBA" id="ARBA00022692"/>
    </source>
</evidence>
<protein>
    <recommendedName>
        <fullName evidence="11">HMA domain-containing protein</fullName>
    </recommendedName>
</protein>
<feature type="compositionally biased region" description="Basic and acidic residues" evidence="9">
    <location>
        <begin position="1"/>
        <end position="14"/>
    </location>
</feature>
<evidence type="ECO:0000256" key="5">
    <source>
        <dbReference type="ARBA" id="ARBA00022856"/>
    </source>
</evidence>
<feature type="transmembrane region" description="Helical" evidence="10">
    <location>
        <begin position="619"/>
        <end position="639"/>
    </location>
</feature>
<dbReference type="InterPro" id="IPR004648">
    <property type="entry name" value="Oligpept_transpt"/>
</dbReference>
<sequence length="938" mass="105120">MEHGIMRSPEKPEDSGDEGESDAVHNAHTHLAEKKEIVAGGEGQVEEKKEKANTDEAKNNNNEIIVIKVDMHCQCEACAKKISKALKGYQGVEDVAVDRKTNTVMVKGKTDEALKLCDRIRHKTGRNAQLLSPLPKPPQEENKPKQEENKDKKTEPALKDQPPPVVTMVLGVHMHCEACAQLLRKRIRKIKGVESVETDVGKSQVIVKGVIGDPEALAKYVHKKTRKQVSIIKAESSSILRGQKDGAHKYEIHVDIQRGKFGEGTTQPLTISAILMQIAVLPMGKFMARVLPTRNYSLFGGRWGFSLNPGPFNIKEHVIITILANCGVSYGGGDAYSIGAITVMKAYYKQSLGFLCALFIVLTTQIIGYGWAGMLRRYLVDPVEMWWPANLAQVSFFRALHEKEHKQKGLTRMQFFLIFFAASFAYYALPGYLFPILTFFSWVCWAWPRSITAQQVGSGYNGLGVGAFTLDWAGISAYHGSPLVAPWSSIVNVGIGFIMFIYIIIPLCYWKFDTFDSRKFPIFSNKLFRSNGLKYDTTKILTPQRDLNVAAYNSYGKLYLSPLFALSIGSGFARFTATLTHVALFHGRDIWKQSRSAMQNAKKDVHAKLMSKYKQVPEWWFLILLVLSAAFSILMSFIWKDDVQLPWWGMLFAFALAWVVTLPIGVIQATTNQQPGYDIIAQFIFGYVYPGKPIANLLFKIYGRISTVHALAFLSDLKLGHYMKIPPRSMYAAQLVGTLVAGVVNLAVAWWMLGSIDNICDVESLNPNSPWTCPKFRVTFDASVIWGLIGPQRLFGPGGLYRNLVWLFLIGAVLPVPVWILHKIFPENKWIPLINIPVISYGFAGMPPATPTNIASWLVTGTIFNYFVFKYRKEWWKRYNYVLSAALDAGTAFMAVLIFFALQNENKNLKWWGTEIDHCPLASCPTAPGIIVQGCPVH</sequence>
<dbReference type="Gramene" id="AUR62021819-RA">
    <property type="protein sequence ID" value="AUR62021819-RA:cds"/>
    <property type="gene ID" value="AUR62021819"/>
</dbReference>
<dbReference type="InterPro" id="IPR004813">
    <property type="entry name" value="OPT"/>
</dbReference>
<feature type="transmembrane region" description="Helical" evidence="10">
    <location>
        <begin position="830"/>
        <end position="846"/>
    </location>
</feature>
<organism evidence="12 13">
    <name type="scientific">Chenopodium quinoa</name>
    <name type="common">Quinoa</name>
    <dbReference type="NCBI Taxonomy" id="63459"/>
    <lineage>
        <taxon>Eukaryota</taxon>
        <taxon>Viridiplantae</taxon>
        <taxon>Streptophyta</taxon>
        <taxon>Embryophyta</taxon>
        <taxon>Tracheophyta</taxon>
        <taxon>Spermatophyta</taxon>
        <taxon>Magnoliopsida</taxon>
        <taxon>eudicotyledons</taxon>
        <taxon>Gunneridae</taxon>
        <taxon>Pentapetalae</taxon>
        <taxon>Caryophyllales</taxon>
        <taxon>Chenopodiaceae</taxon>
        <taxon>Chenopodioideae</taxon>
        <taxon>Atripliceae</taxon>
        <taxon>Chenopodium</taxon>
    </lineage>
</organism>
<name>A0A803M1I7_CHEQI</name>